<dbReference type="EC" id="3.2.2.26" evidence="1 2"/>
<dbReference type="GO" id="GO:0009234">
    <property type="term" value="P:menaquinone biosynthetic process"/>
    <property type="evidence" value="ECO:0007669"/>
    <property type="project" value="UniProtKB-UniRule"/>
</dbReference>
<dbReference type="AlphaFoldDB" id="Q1JVQ0"/>
<dbReference type="CDD" id="cd17766">
    <property type="entry name" value="futalosine_nucleosidase_MqnB"/>
    <property type="match status" value="1"/>
</dbReference>
<reference evidence="4" key="2">
    <citation type="submission" date="2006-05" db="EMBL/GenBank/DDBJ databases">
        <title>Sequencing of the draft genome and assembly of Desulfuromonas acetoxidans DSM 684.</title>
        <authorList>
            <consortium name="US DOE Joint Genome Institute (JGI-PGF)"/>
            <person name="Copeland A."/>
            <person name="Lucas S."/>
            <person name="Lapidus A."/>
            <person name="Barry K."/>
            <person name="Detter J.C."/>
            <person name="Glavina del Rio T."/>
            <person name="Hammon N."/>
            <person name="Israni S."/>
            <person name="Dalin E."/>
            <person name="Tice H."/>
            <person name="Bruce D."/>
            <person name="Pitluck S."/>
            <person name="Richardson P."/>
        </authorList>
    </citation>
    <scope>NUCLEOTIDE SEQUENCE [LARGE SCALE GENOMIC DNA]</scope>
    <source>
        <strain evidence="4">DSM 684</strain>
    </source>
</reference>
<accession>Q1JVQ0</accession>
<evidence type="ECO:0000313" key="4">
    <source>
        <dbReference type="EMBL" id="EAT14326.1"/>
    </source>
</evidence>
<comment type="catalytic activity">
    <reaction evidence="1">
        <text>futalosine + H2O = dehypoxanthine futalosine + hypoxanthine</text>
        <dbReference type="Rhea" id="RHEA:25904"/>
        <dbReference type="ChEBI" id="CHEBI:15377"/>
        <dbReference type="ChEBI" id="CHEBI:17368"/>
        <dbReference type="ChEBI" id="CHEBI:58863"/>
        <dbReference type="ChEBI" id="CHEBI:58864"/>
        <dbReference type="EC" id="3.2.2.26"/>
    </reaction>
</comment>
<protein>
    <recommendedName>
        <fullName evidence="1 2">Futalosine hydrolase</fullName>
        <shortName evidence="1">FL hydrolase</shortName>
        <ecNumber evidence="1 2">3.2.2.26</ecNumber>
    </recommendedName>
    <alternativeName>
        <fullName evidence="1">Futalosine nucleosidase</fullName>
    </alternativeName>
    <alternativeName>
        <fullName evidence="1">Menaquinone biosynthetic enzyme MqnB</fullName>
    </alternativeName>
</protein>
<evidence type="ECO:0000256" key="2">
    <source>
        <dbReference type="NCBIfam" id="TIGR03664"/>
    </source>
</evidence>
<proteinExistence type="inferred from homology"/>
<dbReference type="HAMAP" id="MF_00991">
    <property type="entry name" value="MqnB"/>
    <property type="match status" value="1"/>
</dbReference>
<dbReference type="InterPro" id="IPR000845">
    <property type="entry name" value="Nucleoside_phosphorylase_d"/>
</dbReference>
<comment type="pathway">
    <text evidence="1">Quinol/quinone metabolism; menaquinone biosynthesis.</text>
</comment>
<dbReference type="InterPro" id="IPR035994">
    <property type="entry name" value="Nucleoside_phosphorylase_sf"/>
</dbReference>
<dbReference type="Gene3D" id="3.40.50.1580">
    <property type="entry name" value="Nucleoside phosphorylase domain"/>
    <property type="match status" value="1"/>
</dbReference>
<dbReference type="EMBL" id="AAEW02000033">
    <property type="protein sequence ID" value="EAT14326.1"/>
    <property type="molecule type" value="Genomic_DNA"/>
</dbReference>
<dbReference type="SUPFAM" id="SSF53167">
    <property type="entry name" value="Purine and uridine phosphorylases"/>
    <property type="match status" value="1"/>
</dbReference>
<reference evidence="4" key="1">
    <citation type="submission" date="2006-05" db="EMBL/GenBank/DDBJ databases">
        <title>Annotation of the draft genome assembly of Desulfuromonas acetoxidans DSM 684.</title>
        <authorList>
            <consortium name="US DOE Joint Genome Institute (JGI-ORNL)"/>
            <person name="Larimer F."/>
            <person name="Land M."/>
            <person name="Hauser L."/>
        </authorList>
    </citation>
    <scope>NUCLEOTIDE SEQUENCE [LARGE SCALE GENOMIC DNA]</scope>
    <source>
        <strain evidence="4">DSM 684</strain>
    </source>
</reference>
<comment type="caution">
    <text evidence="4">The sequence shown here is derived from an EMBL/GenBank/DDBJ whole genome shotgun (WGS) entry which is preliminary data.</text>
</comment>
<evidence type="ECO:0000259" key="3">
    <source>
        <dbReference type="Pfam" id="PF01048"/>
    </source>
</evidence>
<dbReference type="UniPathway" id="UPA00079"/>
<dbReference type="GO" id="GO:0009116">
    <property type="term" value="P:nucleoside metabolic process"/>
    <property type="evidence" value="ECO:0007669"/>
    <property type="project" value="InterPro"/>
</dbReference>
<sequence length="244" mass="26397">MIVLVTAVDQENTLLRQRLTAPQQHRCAHINLTSGAMGHLNLVIATCGIGKANTAATTALLIQQLQPALVVMIGCGGAFPDCGLQLGDLAIASEEIYADEGVMTPEGFLNMADLKLPLADTPTTPYFNRFPVDQPLAEQACQRLNSESTRCVSGPFSTVSTCSGTNELSHQRQQQTHAIIENMEGAAAAHHCLLTQTRFLELRSVSNFVEQRDLSRWDLPLAMTNAQKAFLSLVDQGLFSGLFS</sequence>
<feature type="domain" description="Nucleoside phosphorylase" evidence="3">
    <location>
        <begin position="2"/>
        <end position="232"/>
    </location>
</feature>
<dbReference type="GO" id="GO:0008782">
    <property type="term" value="F:adenosylhomocysteine nucleosidase activity"/>
    <property type="evidence" value="ECO:0007669"/>
    <property type="project" value="TreeGrafter"/>
</dbReference>
<dbReference type="PANTHER" id="PTHR46832:SF2">
    <property type="entry name" value="FUTALOSINE HYDROLASE"/>
    <property type="match status" value="1"/>
</dbReference>
<dbReference type="GO" id="GO:0008930">
    <property type="term" value="F:methylthioadenosine nucleosidase activity"/>
    <property type="evidence" value="ECO:0007669"/>
    <property type="project" value="TreeGrafter"/>
</dbReference>
<dbReference type="GO" id="GO:0019284">
    <property type="term" value="P:L-methionine salvage from S-adenosylmethionine"/>
    <property type="evidence" value="ECO:0007669"/>
    <property type="project" value="TreeGrafter"/>
</dbReference>
<dbReference type="GO" id="GO:0005829">
    <property type="term" value="C:cytosol"/>
    <property type="evidence" value="ECO:0007669"/>
    <property type="project" value="TreeGrafter"/>
</dbReference>
<dbReference type="NCBIfam" id="TIGR03664">
    <property type="entry name" value="fut_nucase"/>
    <property type="match status" value="1"/>
</dbReference>
<keyword evidence="5" id="KW-1185">Reference proteome</keyword>
<gene>
    <name evidence="1" type="primary">mqnB</name>
    <name evidence="4" type="ORF">Dace_0211</name>
</gene>
<keyword evidence="1" id="KW-0474">Menaquinone biosynthesis</keyword>
<dbReference type="Pfam" id="PF01048">
    <property type="entry name" value="PNP_UDP_1"/>
    <property type="match status" value="1"/>
</dbReference>
<comment type="similarity">
    <text evidence="1">Belongs to the PNP/UDP phosphorylase family. Futalosine hydrolase subfamily.</text>
</comment>
<dbReference type="InterPro" id="IPR019963">
    <property type="entry name" value="FL_hydrolase_MqnB"/>
</dbReference>
<keyword evidence="1" id="KW-0378">Hydrolase</keyword>
<dbReference type="Proteomes" id="UP000005695">
    <property type="component" value="Unassembled WGS sequence"/>
</dbReference>
<comment type="function">
    <text evidence="1">Catalyzes the hydrolysis of futalosine (FL) to dehypoxanthine futalosine (DHFL) and hypoxanthine, a step in the biosynthesis of menaquinone (MK, vitamin K2).</text>
</comment>
<organism evidence="4 5">
    <name type="scientific">Desulfuromonas acetoxidans (strain DSM 684 / 11070)</name>
    <dbReference type="NCBI Taxonomy" id="281689"/>
    <lineage>
        <taxon>Bacteria</taxon>
        <taxon>Pseudomonadati</taxon>
        <taxon>Thermodesulfobacteriota</taxon>
        <taxon>Desulfuromonadia</taxon>
        <taxon>Desulfuromonadales</taxon>
        <taxon>Desulfuromonadaceae</taxon>
        <taxon>Desulfuromonas</taxon>
    </lineage>
</organism>
<evidence type="ECO:0000313" key="5">
    <source>
        <dbReference type="Proteomes" id="UP000005695"/>
    </source>
</evidence>
<dbReference type="RefSeq" id="WP_006003012.1">
    <property type="nucleotide sequence ID" value="NZ_AAEW02000033.1"/>
</dbReference>
<evidence type="ECO:0000256" key="1">
    <source>
        <dbReference type="HAMAP-Rule" id="MF_00991"/>
    </source>
</evidence>
<dbReference type="OrthoDB" id="9788270at2"/>
<dbReference type="PANTHER" id="PTHR46832">
    <property type="entry name" value="5'-METHYLTHIOADENOSINE/S-ADENOSYLHOMOCYSTEINE NUCLEOSIDASE"/>
    <property type="match status" value="1"/>
</dbReference>
<name>Q1JVQ0_DESA6</name>